<keyword evidence="3" id="KW-1185">Reference proteome</keyword>
<dbReference type="PANTHER" id="PTHR43841">
    <property type="entry name" value="3-HYDROXYACYL-THIOESTER DEHYDRATASE HTDX-RELATED"/>
    <property type="match status" value="1"/>
</dbReference>
<name>A0A7Y0LAB0_9GAMM</name>
<dbReference type="PANTHER" id="PTHR43841:SF3">
    <property type="entry name" value="(3R)-HYDROXYACYL-ACP DEHYDRATASE SUBUNIT HADB"/>
    <property type="match status" value="1"/>
</dbReference>
<accession>A0A7Y0LAB0</accession>
<comment type="caution">
    <text evidence="2">The sequence shown here is derived from an EMBL/GenBank/DDBJ whole genome shotgun (WGS) entry which is preliminary data.</text>
</comment>
<dbReference type="Pfam" id="PF01575">
    <property type="entry name" value="MaoC_dehydratas"/>
    <property type="match status" value="1"/>
</dbReference>
<organism evidence="2 3">
    <name type="scientific">Thalassotalea algicola</name>
    <dbReference type="NCBI Taxonomy" id="2716224"/>
    <lineage>
        <taxon>Bacteria</taxon>
        <taxon>Pseudomonadati</taxon>
        <taxon>Pseudomonadota</taxon>
        <taxon>Gammaproteobacteria</taxon>
        <taxon>Alteromonadales</taxon>
        <taxon>Colwelliaceae</taxon>
        <taxon>Thalassotalea</taxon>
    </lineage>
</organism>
<dbReference type="Gene3D" id="3.10.129.10">
    <property type="entry name" value="Hotdog Thioesterase"/>
    <property type="match status" value="1"/>
</dbReference>
<protein>
    <recommendedName>
        <fullName evidence="1">MaoC-like domain-containing protein</fullName>
    </recommendedName>
</protein>
<evidence type="ECO:0000313" key="2">
    <source>
        <dbReference type="EMBL" id="NMP30417.1"/>
    </source>
</evidence>
<dbReference type="EMBL" id="JABBXH010000001">
    <property type="protein sequence ID" value="NMP30417.1"/>
    <property type="molecule type" value="Genomic_DNA"/>
</dbReference>
<dbReference type="SUPFAM" id="SSF54637">
    <property type="entry name" value="Thioesterase/thiol ester dehydrase-isomerase"/>
    <property type="match status" value="1"/>
</dbReference>
<dbReference type="InterPro" id="IPR029069">
    <property type="entry name" value="HotDog_dom_sf"/>
</dbReference>
<evidence type="ECO:0000259" key="1">
    <source>
        <dbReference type="Pfam" id="PF01575"/>
    </source>
</evidence>
<dbReference type="RefSeq" id="WP_169073727.1">
    <property type="nucleotide sequence ID" value="NZ_JABBXH010000001.1"/>
</dbReference>
<dbReference type="InterPro" id="IPR002539">
    <property type="entry name" value="MaoC-like_dom"/>
</dbReference>
<evidence type="ECO:0000313" key="3">
    <source>
        <dbReference type="Proteomes" id="UP000568664"/>
    </source>
</evidence>
<sequence>MKTVVQQPMNNWQLIRALVARKTVPFEQFKPSTIRINYLSTNAEQRAAFRLFFDCQQIPPSYLFNISYRYIGQLLAQAHFSSKLMGLIHLSSQFQLLESVNWRDTFDLILSFTACNRTDKGLIYRIEINLIQRDKACLVCVNEILDKDLSFRSSQKREHNPACGELIDSIDLDVKKARAYAKLSGDFNPIHLSSASAKLLGMKNCVMHGMFNLHWSLTKIPLSSGVKQINAKFNQPCFLPREVKLVGMDTGTYGLFSNNLENRHLHLTLM</sequence>
<gene>
    <name evidence="2" type="ORF">HII17_02480</name>
</gene>
<feature type="domain" description="MaoC-like" evidence="1">
    <location>
        <begin position="170"/>
        <end position="245"/>
    </location>
</feature>
<reference evidence="2 3" key="1">
    <citation type="submission" date="2020-04" db="EMBL/GenBank/DDBJ databases">
        <title>Thalassotalea sp. M1531, isolated from the surface of marine red alga.</title>
        <authorList>
            <person name="Pang L."/>
            <person name="Lu D.-C."/>
        </authorList>
    </citation>
    <scope>NUCLEOTIDE SEQUENCE [LARGE SCALE GENOMIC DNA]</scope>
    <source>
        <strain evidence="2 3">M1531</strain>
    </source>
</reference>
<dbReference type="AlphaFoldDB" id="A0A7Y0LAB0"/>
<proteinExistence type="predicted"/>
<dbReference type="Proteomes" id="UP000568664">
    <property type="component" value="Unassembled WGS sequence"/>
</dbReference>